<reference evidence="10 11" key="1">
    <citation type="submission" date="2018-09" db="EMBL/GenBank/DDBJ databases">
        <title>A high-quality reference genome of wild soybean provides a powerful tool to mine soybean genomes.</title>
        <authorList>
            <person name="Xie M."/>
            <person name="Chung C.Y.L."/>
            <person name="Li M.-W."/>
            <person name="Wong F.-L."/>
            <person name="Chan T.-F."/>
            <person name="Lam H.-M."/>
        </authorList>
    </citation>
    <scope>NUCLEOTIDE SEQUENCE [LARGE SCALE GENOMIC DNA]</scope>
    <source>
        <strain evidence="11">cv. W05</strain>
        <tissue evidence="10">Hypocotyl of etiolated seedlings</tissue>
    </source>
</reference>
<feature type="domain" description="Histone deacetylase interacting" evidence="9">
    <location>
        <begin position="471"/>
        <end position="571"/>
    </location>
</feature>
<dbReference type="GO" id="GO:0000122">
    <property type="term" value="P:negative regulation of transcription by RNA polymerase II"/>
    <property type="evidence" value="ECO:0007669"/>
    <property type="project" value="TreeGrafter"/>
</dbReference>
<protein>
    <submittedName>
        <fullName evidence="10">Paired amphipathic helix protein Sin3-like 3 isoform A</fullName>
    </submittedName>
</protein>
<sequence length="922" mass="104990">MKRSRDDSYTSSQPKRPKGSSREEEPSGQSQMTTGDGQIPTTKDALAFLKAVEDAFQDKREKYDYFMVIMKDFKAQRIDTIGVMERVEELFKGHKDLILGFNTFLPKGYKIILPLEDEQPPQKKLIELKEEAINFVGKIKARFHDNDRVYKSFQNICMCRKETKSITEIYQEVSALFQGHADLLEEFNHFLPDIPGTTSTQYASVQNSLLHDRSSAMPTIRQMHVEKRERNIASHGDHDLSADHPDPELDSCLMMADKDQRRRGAKENDCRKGRDRREQERDDGDYDHDGSREHLSHKRKSGCRAEDSGAESMHPISYACEDISSLKSMCSPVFGYLEKVKEKLQNPEVFQEFLKYLYIYSMEIITRQELQSLVGNILGKYADLIEGFDEFLDQCEKNEIFWHEGHGPKPMKVEDRDQDRDDKMEKRDRKCLERVKSNATANKDVSVPKMSLYASKDKYAMKPINELDLSNCEQCTPSYRLLPKQYPILPASDRTELDAEVLNDNWVSVTSGSEDYSFKHRYKNQYEDSMFRCEDDRYELDMLLESVNATTKQVEDFLEKINANIIKGYCPIRIEEHLTALNLRCIEQIYGDHGLDVVDALKKNAPLALPVILTRLKQKQDEWARSRADFNKVWSETYAKYHHKSLDQCNGTAIAKGHGGHHVGFTIMNPKNFNNNTNGNESVLLEESNSCKQRQTIGDNKVEEDNSLDSDCSAHKTETETFGSSTQHGQMHLIATNLDEISRAKKQDHSIDRLVNANVSMSSGMEQSNRRTNVGNASGLTATPPSRPGNVSNEGGLDLPSLEETLSQSVSQEEVADHDHNDILGRTLNVPKHLGRDRGLGFEVTQKINVSLQQMPLSITNGHVQQIQKGLVDLKKGTNKLEMEVQMQMNKEPQEEGLGGLSGINSCTPTATHIPEQNFRHL</sequence>
<dbReference type="GO" id="GO:0003714">
    <property type="term" value="F:transcription corepressor activity"/>
    <property type="evidence" value="ECO:0007669"/>
    <property type="project" value="InterPro"/>
</dbReference>
<dbReference type="AlphaFoldDB" id="A0A445JLV6"/>
<feature type="region of interest" description="Disordered" evidence="8">
    <location>
        <begin position="698"/>
        <end position="730"/>
    </location>
</feature>
<evidence type="ECO:0000259" key="9">
    <source>
        <dbReference type="SMART" id="SM00761"/>
    </source>
</evidence>
<evidence type="ECO:0000256" key="4">
    <source>
        <dbReference type="ARBA" id="ARBA00023015"/>
    </source>
</evidence>
<dbReference type="GO" id="GO:0000785">
    <property type="term" value="C:chromatin"/>
    <property type="evidence" value="ECO:0007669"/>
    <property type="project" value="TreeGrafter"/>
</dbReference>
<evidence type="ECO:0000313" key="11">
    <source>
        <dbReference type="Proteomes" id="UP000289340"/>
    </source>
</evidence>
<dbReference type="PANTHER" id="PTHR12346:SF0">
    <property type="entry name" value="SIN3A, ISOFORM G"/>
    <property type="match status" value="1"/>
</dbReference>
<keyword evidence="3" id="KW-0677">Repeat</keyword>
<dbReference type="InterPro" id="IPR036600">
    <property type="entry name" value="PAH_sf"/>
</dbReference>
<evidence type="ECO:0000256" key="5">
    <source>
        <dbReference type="ARBA" id="ARBA00023163"/>
    </source>
</evidence>
<dbReference type="InterPro" id="IPR003822">
    <property type="entry name" value="PAH"/>
</dbReference>
<dbReference type="FunFam" id="1.20.1160.11:FF:000002">
    <property type="entry name" value="Paired amphipathic helix protein SIN3"/>
    <property type="match status" value="1"/>
</dbReference>
<dbReference type="PROSITE" id="PS51477">
    <property type="entry name" value="PAH"/>
    <property type="match status" value="3"/>
</dbReference>
<keyword evidence="11" id="KW-1185">Reference proteome</keyword>
<evidence type="ECO:0000256" key="6">
    <source>
        <dbReference type="ARBA" id="ARBA00023242"/>
    </source>
</evidence>
<dbReference type="EMBL" id="QZWG01000008">
    <property type="protein sequence ID" value="RZB99411.1"/>
    <property type="molecule type" value="Genomic_DNA"/>
</dbReference>
<evidence type="ECO:0000256" key="7">
    <source>
        <dbReference type="PROSITE-ProRule" id="PRU00810"/>
    </source>
</evidence>
<feature type="compositionally biased region" description="Polar residues" evidence="8">
    <location>
        <begin position="720"/>
        <end position="729"/>
    </location>
</feature>
<organism evidence="10 11">
    <name type="scientific">Glycine soja</name>
    <name type="common">Wild soybean</name>
    <dbReference type="NCBI Taxonomy" id="3848"/>
    <lineage>
        <taxon>Eukaryota</taxon>
        <taxon>Viridiplantae</taxon>
        <taxon>Streptophyta</taxon>
        <taxon>Embryophyta</taxon>
        <taxon>Tracheophyta</taxon>
        <taxon>Spermatophyta</taxon>
        <taxon>Magnoliopsida</taxon>
        <taxon>eudicotyledons</taxon>
        <taxon>Gunneridae</taxon>
        <taxon>Pentapetalae</taxon>
        <taxon>rosids</taxon>
        <taxon>fabids</taxon>
        <taxon>Fabales</taxon>
        <taxon>Fabaceae</taxon>
        <taxon>Papilionoideae</taxon>
        <taxon>50 kb inversion clade</taxon>
        <taxon>NPAAA clade</taxon>
        <taxon>indigoferoid/millettioid clade</taxon>
        <taxon>Phaseoleae</taxon>
        <taxon>Glycine</taxon>
        <taxon>Glycine subgen. Soja</taxon>
    </lineage>
</organism>
<dbReference type="FunFam" id="1.20.1160.11:FF:000016">
    <property type="match status" value="1"/>
</dbReference>
<dbReference type="InterPro" id="IPR013194">
    <property type="entry name" value="HDAC_interact_dom"/>
</dbReference>
<dbReference type="Proteomes" id="UP000289340">
    <property type="component" value="Chromosome 8"/>
</dbReference>
<dbReference type="PANTHER" id="PTHR12346">
    <property type="entry name" value="SIN3B-RELATED"/>
    <property type="match status" value="1"/>
</dbReference>
<dbReference type="Gramene" id="XM_028389888.1">
    <property type="protein sequence ID" value="XP_028245689.1"/>
    <property type="gene ID" value="LOC114423217"/>
</dbReference>
<dbReference type="SUPFAM" id="SSF47762">
    <property type="entry name" value="PAH2 domain"/>
    <property type="match status" value="3"/>
</dbReference>
<dbReference type="GO" id="GO:0000118">
    <property type="term" value="C:histone deacetylase complex"/>
    <property type="evidence" value="ECO:0007669"/>
    <property type="project" value="TreeGrafter"/>
</dbReference>
<dbReference type="InterPro" id="IPR039774">
    <property type="entry name" value="Sin3-like"/>
</dbReference>
<feature type="compositionally biased region" description="Polar residues" evidence="8">
    <location>
        <begin position="760"/>
        <end position="793"/>
    </location>
</feature>
<keyword evidence="5" id="KW-0804">Transcription</keyword>
<name>A0A445JLV6_GLYSO</name>
<keyword evidence="4" id="KW-0805">Transcription regulation</keyword>
<keyword evidence="2" id="KW-0678">Repressor</keyword>
<feature type="region of interest" description="Disordered" evidence="8">
    <location>
        <begin position="1"/>
        <end position="39"/>
    </location>
</feature>
<comment type="subcellular location">
    <subcellularLocation>
        <location evidence="1 7">Nucleus</location>
    </subcellularLocation>
</comment>
<feature type="region of interest" description="Disordered" evidence="8">
    <location>
        <begin position="406"/>
        <end position="428"/>
    </location>
</feature>
<dbReference type="Pfam" id="PF02671">
    <property type="entry name" value="PAH"/>
    <property type="match status" value="3"/>
</dbReference>
<feature type="compositionally biased region" description="Basic and acidic residues" evidence="8">
    <location>
        <begin position="258"/>
        <end position="280"/>
    </location>
</feature>
<feature type="region of interest" description="Disordered" evidence="8">
    <location>
        <begin position="760"/>
        <end position="799"/>
    </location>
</feature>
<dbReference type="Pfam" id="PF08295">
    <property type="entry name" value="Sin3_corepress"/>
    <property type="match status" value="1"/>
</dbReference>
<dbReference type="Gene3D" id="1.20.1160.11">
    <property type="entry name" value="Paired amphipathic helix"/>
    <property type="match status" value="3"/>
</dbReference>
<dbReference type="FunFam" id="1.20.1160.11:FF:000001">
    <property type="entry name" value="Paired amphipathic helix protein Sin3"/>
    <property type="match status" value="1"/>
</dbReference>
<evidence type="ECO:0000256" key="8">
    <source>
        <dbReference type="SAM" id="MobiDB-lite"/>
    </source>
</evidence>
<feature type="compositionally biased region" description="Polar residues" evidence="8">
    <location>
        <begin position="27"/>
        <end position="39"/>
    </location>
</feature>
<evidence type="ECO:0000256" key="1">
    <source>
        <dbReference type="ARBA" id="ARBA00004123"/>
    </source>
</evidence>
<evidence type="ECO:0000256" key="2">
    <source>
        <dbReference type="ARBA" id="ARBA00022491"/>
    </source>
</evidence>
<feature type="region of interest" description="Disordered" evidence="8">
    <location>
        <begin position="258"/>
        <end position="309"/>
    </location>
</feature>
<accession>A0A445JLV6</accession>
<dbReference type="SMART" id="SM00761">
    <property type="entry name" value="HDAC_interact"/>
    <property type="match status" value="1"/>
</dbReference>
<proteinExistence type="predicted"/>
<comment type="caution">
    <text evidence="10">The sequence shown here is derived from an EMBL/GenBank/DDBJ whole genome shotgun (WGS) entry which is preliminary data.</text>
</comment>
<keyword evidence="6 7" id="KW-0539">Nucleus</keyword>
<evidence type="ECO:0000313" key="10">
    <source>
        <dbReference type="EMBL" id="RZB99411.1"/>
    </source>
</evidence>
<gene>
    <name evidence="10" type="ORF">D0Y65_022030</name>
</gene>
<evidence type="ECO:0000256" key="3">
    <source>
        <dbReference type="ARBA" id="ARBA00022737"/>
    </source>
</evidence>